<evidence type="ECO:0000313" key="3">
    <source>
        <dbReference type="EMBL" id="KKL27038.1"/>
    </source>
</evidence>
<keyword evidence="1" id="KW-1133">Transmembrane helix</keyword>
<feature type="domain" description="DUF4190" evidence="2">
    <location>
        <begin position="4"/>
        <end position="60"/>
    </location>
</feature>
<feature type="non-terminal residue" evidence="3">
    <location>
        <position position="1"/>
    </location>
</feature>
<keyword evidence="1" id="KW-0472">Membrane</keyword>
<accession>A0A0F9ET73</accession>
<dbReference type="InterPro" id="IPR025241">
    <property type="entry name" value="DUF4190"/>
</dbReference>
<name>A0A0F9ET73_9ZZZZ</name>
<evidence type="ECO:0000259" key="2">
    <source>
        <dbReference type="Pfam" id="PF13828"/>
    </source>
</evidence>
<proteinExistence type="predicted"/>
<protein>
    <recommendedName>
        <fullName evidence="2">DUF4190 domain-containing protein</fullName>
    </recommendedName>
</protein>
<feature type="transmembrane region" description="Helical" evidence="1">
    <location>
        <begin position="44"/>
        <end position="69"/>
    </location>
</feature>
<dbReference type="Pfam" id="PF13828">
    <property type="entry name" value="DUF4190"/>
    <property type="match status" value="1"/>
</dbReference>
<evidence type="ECO:0000256" key="1">
    <source>
        <dbReference type="SAM" id="Phobius"/>
    </source>
</evidence>
<sequence length="199" mass="20405">SKGLAIAALVLGLVGLIPLIGALPALAGVILGIVALARKTPGKGLAVAGIVTGAIGLMMIPVLLVAILIPSIGRARELAQRSICAANLNTIGKGFHIYLAEYEFMPPDVDTLISQGTAAQAFVCPSAKANRTKDYFFLLGGTDEPPGNAFVACDYAGNHSDGGRNVLCYMGSVKHLTASQFEGPDEAAFTAALKEAEGP</sequence>
<reference evidence="3" key="1">
    <citation type="journal article" date="2015" name="Nature">
        <title>Complex archaea that bridge the gap between prokaryotes and eukaryotes.</title>
        <authorList>
            <person name="Spang A."/>
            <person name="Saw J.H."/>
            <person name="Jorgensen S.L."/>
            <person name="Zaremba-Niedzwiedzka K."/>
            <person name="Martijn J."/>
            <person name="Lind A.E."/>
            <person name="van Eijk R."/>
            <person name="Schleper C."/>
            <person name="Guy L."/>
            <person name="Ettema T.J."/>
        </authorList>
    </citation>
    <scope>NUCLEOTIDE SEQUENCE</scope>
</reference>
<comment type="caution">
    <text evidence="3">The sequence shown here is derived from an EMBL/GenBank/DDBJ whole genome shotgun (WGS) entry which is preliminary data.</text>
</comment>
<feature type="transmembrane region" description="Helical" evidence="1">
    <location>
        <begin position="6"/>
        <end position="37"/>
    </location>
</feature>
<dbReference type="EMBL" id="LAZR01035619">
    <property type="protein sequence ID" value="KKL27038.1"/>
    <property type="molecule type" value="Genomic_DNA"/>
</dbReference>
<organism evidence="3">
    <name type="scientific">marine sediment metagenome</name>
    <dbReference type="NCBI Taxonomy" id="412755"/>
    <lineage>
        <taxon>unclassified sequences</taxon>
        <taxon>metagenomes</taxon>
        <taxon>ecological metagenomes</taxon>
    </lineage>
</organism>
<gene>
    <name evidence="3" type="ORF">LCGC14_2389170</name>
</gene>
<keyword evidence="1" id="KW-0812">Transmembrane</keyword>
<dbReference type="AlphaFoldDB" id="A0A0F9ET73"/>